<dbReference type="Pfam" id="PF02525">
    <property type="entry name" value="Flavodoxin_2"/>
    <property type="match status" value="1"/>
</dbReference>
<protein>
    <submittedName>
        <fullName evidence="4">NAD(P)H-dependent oxidoreductase</fullName>
    </submittedName>
</protein>
<proteinExistence type="inferred from homology"/>
<feature type="domain" description="Flavodoxin-like fold" evidence="3">
    <location>
        <begin position="2"/>
        <end position="195"/>
    </location>
</feature>
<dbReference type="InterPro" id="IPR003680">
    <property type="entry name" value="Flavodoxin_fold"/>
</dbReference>
<comment type="caution">
    <text evidence="4">The sequence shown here is derived from an EMBL/GenBank/DDBJ whole genome shotgun (WGS) entry which is preliminary data.</text>
</comment>
<dbReference type="SUPFAM" id="SSF52218">
    <property type="entry name" value="Flavoproteins"/>
    <property type="match status" value="1"/>
</dbReference>
<dbReference type="Gene3D" id="3.40.50.360">
    <property type="match status" value="1"/>
</dbReference>
<dbReference type="GO" id="GO:0005829">
    <property type="term" value="C:cytosol"/>
    <property type="evidence" value="ECO:0007669"/>
    <property type="project" value="TreeGrafter"/>
</dbReference>
<dbReference type="Proteomes" id="UP000563898">
    <property type="component" value="Unassembled WGS sequence"/>
</dbReference>
<dbReference type="GO" id="GO:0003955">
    <property type="term" value="F:NAD(P)H dehydrogenase (quinone) activity"/>
    <property type="evidence" value="ECO:0007669"/>
    <property type="project" value="TreeGrafter"/>
</dbReference>
<dbReference type="OMA" id="HGILHYP"/>
<evidence type="ECO:0000259" key="3">
    <source>
        <dbReference type="Pfam" id="PF02525"/>
    </source>
</evidence>
<sequence>MLWLSAHPSSGSLNAALRRSGVERLHQLGNHVIESDLYSMGWDPVVRARDGGRAEQVPTDQFRVSRDTRRAFLSDTQPIEVQVEQQKVCDADALIIQFPLWWYGVPAILKGWFDRVFISGFAFGINPETGRKMRFEQGPFVGKRAFVVTTLGDRESAIGPRGKSGELTQMLFGLLHGTLAYTGMSVLTPWALASSDFVKDIVPVQQSLWNRLDNLFTDDPIQYRPQFTGQYTDLWELKEHIRPGESGLDIHRG</sequence>
<evidence type="ECO:0000313" key="5">
    <source>
        <dbReference type="Proteomes" id="UP000563898"/>
    </source>
</evidence>
<evidence type="ECO:0000313" key="4">
    <source>
        <dbReference type="EMBL" id="NKY00932.1"/>
    </source>
</evidence>
<gene>
    <name evidence="4" type="ORF">HGA05_05040</name>
</gene>
<accession>A0A846WGP3</accession>
<reference evidence="4 5" key="1">
    <citation type="submission" date="2020-04" db="EMBL/GenBank/DDBJ databases">
        <title>MicrobeNet Type strains.</title>
        <authorList>
            <person name="Nicholson A.C."/>
        </authorList>
    </citation>
    <scope>NUCLEOTIDE SEQUENCE [LARGE SCALE GENOMIC DNA]</scope>
    <source>
        <strain evidence="4 5">ATCC BAA-14</strain>
    </source>
</reference>
<comment type="similarity">
    <text evidence="1">Belongs to the NAD(P)H dehydrogenase (quinone) family.</text>
</comment>
<dbReference type="EMBL" id="JAAXPC010000002">
    <property type="protein sequence ID" value="NKY00932.1"/>
    <property type="molecule type" value="Genomic_DNA"/>
</dbReference>
<dbReference type="InterPro" id="IPR051545">
    <property type="entry name" value="NAD(P)H_dehydrogenase_qn"/>
</dbReference>
<dbReference type="AlphaFoldDB" id="A0A846WGP3"/>
<evidence type="ECO:0000256" key="1">
    <source>
        <dbReference type="ARBA" id="ARBA00006252"/>
    </source>
</evidence>
<keyword evidence="2" id="KW-0560">Oxidoreductase</keyword>
<dbReference type="PANTHER" id="PTHR10204">
    <property type="entry name" value="NAD P H OXIDOREDUCTASE-RELATED"/>
    <property type="match status" value="1"/>
</dbReference>
<dbReference type="InterPro" id="IPR029039">
    <property type="entry name" value="Flavoprotein-like_sf"/>
</dbReference>
<evidence type="ECO:0000256" key="2">
    <source>
        <dbReference type="ARBA" id="ARBA00023002"/>
    </source>
</evidence>
<organism evidence="4 5">
    <name type="scientific">Gordonia polyisoprenivorans</name>
    <dbReference type="NCBI Taxonomy" id="84595"/>
    <lineage>
        <taxon>Bacteria</taxon>
        <taxon>Bacillati</taxon>
        <taxon>Actinomycetota</taxon>
        <taxon>Actinomycetes</taxon>
        <taxon>Mycobacteriales</taxon>
        <taxon>Gordoniaceae</taxon>
        <taxon>Gordonia</taxon>
    </lineage>
</organism>
<name>A0A846WGP3_9ACTN</name>
<dbReference type="PANTHER" id="PTHR10204:SF34">
    <property type="entry name" value="NAD(P)H DEHYDROGENASE [QUINONE] 1 ISOFORM 1"/>
    <property type="match status" value="1"/>
</dbReference>